<name>A0A6C0EG17_9ZZZZ</name>
<keyword evidence="1" id="KW-0175">Coiled coil</keyword>
<dbReference type="EMBL" id="MN738843">
    <property type="protein sequence ID" value="QHT27868.1"/>
    <property type="molecule type" value="Genomic_DNA"/>
</dbReference>
<protein>
    <submittedName>
        <fullName evidence="2">Uncharacterized protein</fullName>
    </submittedName>
</protein>
<proteinExistence type="predicted"/>
<evidence type="ECO:0000313" key="2">
    <source>
        <dbReference type="EMBL" id="QHT27868.1"/>
    </source>
</evidence>
<dbReference type="AlphaFoldDB" id="A0A6C0EG17"/>
<accession>A0A6C0EG17</accession>
<evidence type="ECO:0000256" key="1">
    <source>
        <dbReference type="SAM" id="Coils"/>
    </source>
</evidence>
<reference evidence="2" key="1">
    <citation type="journal article" date="2020" name="Nature">
        <title>Giant virus diversity and host interactions through global metagenomics.</title>
        <authorList>
            <person name="Schulz F."/>
            <person name="Roux S."/>
            <person name="Paez-Espino D."/>
            <person name="Jungbluth S."/>
            <person name="Walsh D.A."/>
            <person name="Denef V.J."/>
            <person name="McMahon K.D."/>
            <person name="Konstantinidis K.T."/>
            <person name="Eloe-Fadrosh E.A."/>
            <person name="Kyrpides N.C."/>
            <person name="Woyke T."/>
        </authorList>
    </citation>
    <scope>NUCLEOTIDE SEQUENCE</scope>
    <source>
        <strain evidence="2">GVMAG-M-3300000115-19</strain>
    </source>
</reference>
<sequence>MAEKYLEMDDRDFYKLTNTFLDKHTLKEKDLKQKEEEEEFIQRVLKTEKIQETLTHNEQAEQLVSSLKKEMKETNCKDETLNEDKMIEIVKQ</sequence>
<organism evidence="2">
    <name type="scientific">viral metagenome</name>
    <dbReference type="NCBI Taxonomy" id="1070528"/>
    <lineage>
        <taxon>unclassified sequences</taxon>
        <taxon>metagenomes</taxon>
        <taxon>organismal metagenomes</taxon>
    </lineage>
</organism>
<feature type="coiled-coil region" evidence="1">
    <location>
        <begin position="50"/>
        <end position="84"/>
    </location>
</feature>